<gene>
    <name evidence="3" type="ORF">NP596_13485</name>
</gene>
<dbReference type="InterPro" id="IPR036291">
    <property type="entry name" value="NAD(P)-bd_dom_sf"/>
</dbReference>
<protein>
    <recommendedName>
        <fullName evidence="5">Gfo/Idh/MocA-like oxidoreductase N-terminal domain-containing protein</fullName>
    </recommendedName>
</protein>
<evidence type="ECO:0000313" key="4">
    <source>
        <dbReference type="Proteomes" id="UP001524586"/>
    </source>
</evidence>
<evidence type="ECO:0000256" key="1">
    <source>
        <dbReference type="ARBA" id="ARBA00010928"/>
    </source>
</evidence>
<dbReference type="SUPFAM" id="SSF51735">
    <property type="entry name" value="NAD(P)-binding Rossmann-fold domains"/>
    <property type="match status" value="1"/>
</dbReference>
<evidence type="ECO:0000256" key="2">
    <source>
        <dbReference type="ARBA" id="ARBA00023002"/>
    </source>
</evidence>
<sequence length="496" mass="56458">MTKTVARKKAKIILIGCGPHAKRIYLPALLKLREEGLVELCLIIDVKKKEDDVRSVVAKMGFETEMWFLDPFQYSIPDELSKRLSSFAQCQCVDGVLISTEPLVHHVYAEWALRNELSILMDKPITTRADVVSNLSNAKGILDDYIKLFNLYSRVQKKKETVFLVNSQRRFHPGFKFVENLLKEIGHRTNCPVTYMQAYHCDGQWRFPSEIVTQEYHPYCLGYGKASHSGYSIFDMLYRFYTAPGVESKIADTMEVVSSFVQPAGFIKQYTEADYVSTFGAGYNEVKKWSDDQLQQMCEDFGEIDLSSIITMKKDDVAIANLSVNLVHNGFARRTWLRPGNDLYKGNGRVKHEHFSIQQGPFQNIQIHSYQSNDVHDQMSGLEGDLGGNNHFDVFVFRNPLLSGSDGSLKVYGMSDILASEAESVRSTLVTETVKHRVVREFINYLNGSGSKRNLSSQIEDHLVTVQIMSGVYHSHILRKENSDCVVRMPYGRPRV</sequence>
<name>A0ABT1U7W8_9GAMM</name>
<dbReference type="Proteomes" id="UP001524586">
    <property type="component" value="Unassembled WGS sequence"/>
</dbReference>
<comment type="similarity">
    <text evidence="1">Belongs to the Gfo/Idh/MocA family.</text>
</comment>
<dbReference type="Gene3D" id="3.40.50.720">
    <property type="entry name" value="NAD(P)-binding Rossmann-like Domain"/>
    <property type="match status" value="1"/>
</dbReference>
<dbReference type="PANTHER" id="PTHR42840">
    <property type="entry name" value="NAD(P)-BINDING ROSSMANN-FOLD SUPERFAMILY PROTEIN-RELATED"/>
    <property type="match status" value="1"/>
</dbReference>
<dbReference type="EMBL" id="JANIBK010000075">
    <property type="protein sequence ID" value="MCQ8129470.1"/>
    <property type="molecule type" value="Genomic_DNA"/>
</dbReference>
<evidence type="ECO:0000313" key="3">
    <source>
        <dbReference type="EMBL" id="MCQ8129470.1"/>
    </source>
</evidence>
<dbReference type="PANTHER" id="PTHR42840:SF3">
    <property type="entry name" value="BINDING ROSSMANN FOLD OXIDOREDUCTASE, PUTATIVE (AFU_ORTHOLOGUE AFUA_2G10240)-RELATED"/>
    <property type="match status" value="1"/>
</dbReference>
<comment type="caution">
    <text evidence="3">The sequence shown here is derived from an EMBL/GenBank/DDBJ whole genome shotgun (WGS) entry which is preliminary data.</text>
</comment>
<dbReference type="RefSeq" id="WP_256615901.1">
    <property type="nucleotide sequence ID" value="NZ_JANIBK010000075.1"/>
</dbReference>
<accession>A0ABT1U7W8</accession>
<proteinExistence type="inferred from homology"/>
<keyword evidence="2" id="KW-0560">Oxidoreductase</keyword>
<reference evidence="3 4" key="1">
    <citation type="submission" date="2022-07" db="EMBL/GenBank/DDBJ databases">
        <title>Methylomonas rivi sp. nov., Methylomonas rosea sp. nov., Methylomonas aureus sp. nov. and Methylomonas subterranea sp. nov., four novel methanotrophs isolated from a freshwater creek and the deep terrestrial subsurface.</title>
        <authorList>
            <person name="Abin C."/>
            <person name="Sankaranarayanan K."/>
            <person name="Garner C."/>
            <person name="Sindelar R."/>
            <person name="Kotary K."/>
            <person name="Garner R."/>
            <person name="Barclay S."/>
            <person name="Lawson P."/>
            <person name="Krumholz L."/>
        </authorList>
    </citation>
    <scope>NUCLEOTIDE SEQUENCE [LARGE SCALE GENOMIC DNA]</scope>
    <source>
        <strain evidence="3 4">WSC-6</strain>
    </source>
</reference>
<keyword evidence="4" id="KW-1185">Reference proteome</keyword>
<organism evidence="3 4">
    <name type="scientific">Methylomonas rivi</name>
    <dbReference type="NCBI Taxonomy" id="2952226"/>
    <lineage>
        <taxon>Bacteria</taxon>
        <taxon>Pseudomonadati</taxon>
        <taxon>Pseudomonadota</taxon>
        <taxon>Gammaproteobacteria</taxon>
        <taxon>Methylococcales</taxon>
        <taxon>Methylococcaceae</taxon>
        <taxon>Methylomonas</taxon>
    </lineage>
</organism>
<evidence type="ECO:0008006" key="5">
    <source>
        <dbReference type="Google" id="ProtNLM"/>
    </source>
</evidence>